<protein>
    <submittedName>
        <fullName evidence="1">Uncharacterized protein</fullName>
    </submittedName>
</protein>
<reference evidence="1" key="1">
    <citation type="submission" date="2020-03" db="EMBL/GenBank/DDBJ databases">
        <title>The deep terrestrial virosphere.</title>
        <authorList>
            <person name="Holmfeldt K."/>
            <person name="Nilsson E."/>
            <person name="Simone D."/>
            <person name="Lopez-Fernandez M."/>
            <person name="Wu X."/>
            <person name="de Brujin I."/>
            <person name="Lundin D."/>
            <person name="Andersson A."/>
            <person name="Bertilsson S."/>
            <person name="Dopson M."/>
        </authorList>
    </citation>
    <scope>NUCLEOTIDE SEQUENCE</scope>
    <source>
        <strain evidence="1">MM171A00126</strain>
        <strain evidence="2">MM171B00120</strain>
    </source>
</reference>
<sequence>MKAKATDDQLREALATMTVAQTAAHFGMNERTVWSRKARLTGLEPSPARPVAQASAKTIDATNSKTFVVTAAVNATKAHAGFMKTLQLYCALRGAQLIVIPMRYRNPTSRNEDGTDEWWDDRLVPYLTHERTRIAKNLVVLADIKIQPTAISPLQGWLTVSGTDSAILGHTKIALKSVASKMGSPAKLVMTTGACTVENYSDTNAGAKGQFHHTLGACVVEVSGDHAHTRQICPLKDGSFIDLATKYTTKGVEPAPRAEALTMGDIHAEVAERRVLKATAELATMLKPKTIVAHDVLNFGSASHHSKYFEKFERQMRGTSSVLKELKATAKVLDEISGLADQVVMVNSNHHDHFKQWLEKAEHANDLENALVYHETKTVMLQAIHDGGYVDPFQHWMGKLMRQGNLRWLKPAESFSRFGIEYSFHGHKGPNGARGSTKGFANIGAKIVKGHSHGAEIVDGARSVGTTSKMNMGYNADSPSGWTWTHDITYANGKQTLIHCIGGSFFRNDQVEASA</sequence>
<dbReference type="EMBL" id="MT143895">
    <property type="protein sequence ID" value="QJB05132.1"/>
    <property type="molecule type" value="Genomic_DNA"/>
</dbReference>
<organism evidence="1">
    <name type="scientific">viral metagenome</name>
    <dbReference type="NCBI Taxonomy" id="1070528"/>
    <lineage>
        <taxon>unclassified sequences</taxon>
        <taxon>metagenomes</taxon>
        <taxon>organismal metagenomes</taxon>
    </lineage>
</organism>
<dbReference type="AlphaFoldDB" id="A0A6M3M264"/>
<evidence type="ECO:0000313" key="2">
    <source>
        <dbReference type="EMBL" id="QJB05132.1"/>
    </source>
</evidence>
<name>A0A6M3M264_9ZZZZ</name>
<accession>A0A6M3M264</accession>
<gene>
    <name evidence="1" type="ORF">MM171A00126_0014</name>
    <name evidence="2" type="ORF">MM171B00120_0028</name>
</gene>
<proteinExistence type="predicted"/>
<dbReference type="EMBL" id="MT143706">
    <property type="protein sequence ID" value="QJB01174.1"/>
    <property type="molecule type" value="Genomic_DNA"/>
</dbReference>
<evidence type="ECO:0000313" key="1">
    <source>
        <dbReference type="EMBL" id="QJB01174.1"/>
    </source>
</evidence>